<evidence type="ECO:0000313" key="4">
    <source>
        <dbReference type="Proteomes" id="UP001163046"/>
    </source>
</evidence>
<name>A0A9X0CJG1_9CNID</name>
<reference evidence="3" key="1">
    <citation type="submission" date="2023-01" db="EMBL/GenBank/DDBJ databases">
        <title>Genome assembly of the deep-sea coral Lophelia pertusa.</title>
        <authorList>
            <person name="Herrera S."/>
            <person name="Cordes E."/>
        </authorList>
    </citation>
    <scope>NUCLEOTIDE SEQUENCE</scope>
    <source>
        <strain evidence="3">USNM1676648</strain>
        <tissue evidence="3">Polyp</tissue>
    </source>
</reference>
<feature type="compositionally biased region" description="Polar residues" evidence="1">
    <location>
        <begin position="329"/>
        <end position="345"/>
    </location>
</feature>
<feature type="domain" description="U1-type" evidence="2">
    <location>
        <begin position="121"/>
        <end position="155"/>
    </location>
</feature>
<feature type="compositionally biased region" description="Gly residues" evidence="1">
    <location>
        <begin position="575"/>
        <end position="617"/>
    </location>
</feature>
<accession>A0A9X0CJG1</accession>
<dbReference type="GO" id="GO:0008270">
    <property type="term" value="F:zinc ion binding"/>
    <property type="evidence" value="ECO:0007669"/>
    <property type="project" value="InterPro"/>
</dbReference>
<organism evidence="3 4">
    <name type="scientific">Desmophyllum pertusum</name>
    <dbReference type="NCBI Taxonomy" id="174260"/>
    <lineage>
        <taxon>Eukaryota</taxon>
        <taxon>Metazoa</taxon>
        <taxon>Cnidaria</taxon>
        <taxon>Anthozoa</taxon>
        <taxon>Hexacorallia</taxon>
        <taxon>Scleractinia</taxon>
        <taxon>Caryophylliina</taxon>
        <taxon>Caryophylliidae</taxon>
        <taxon>Desmophyllum</taxon>
    </lineage>
</organism>
<sequence length="790" mass="81207">MAANNAANNAVSIAENTVPAGDPNLIVQAQIVKEDPGKQEQLYISPVLTQNTQQGAINSTSPSDTVVVNNTAVTQAKKVDPRQEWLNSDNTKPYFCKLCDFNMDCMELPKRLEEKDEKKALPQYNCQVCLVTCNSDCAWNAHLLGQKHRKALEKQGAERAQQKAQEKGMMNTMNTGYGRGGRGGGGFGPVRGGSYTPGHSRKPYDKPVHAVQQPSLSGPIGAKDFATYPEPLIGLEYVTEIQVIGQSPRYHCELCDSKFDHNLKFPHLVGSKHRFNVLKEKVPDVAQSIRGDVKKRSELSSKLLEEAHKLEMNVGRQQVKTRVEKSPFNRINNQATGQSSVQQTARGGGQQWQSQRGRGQGGARGGRGGTYGGQGGSYSSGGRGGTSGGQGGSYGSGGHGGTSGGQRGSYSSGQGTRGGRGRQQGSYQQQSVSSRGGRGRGRGSTSTNNQNQSWSNNKNYTPYNSAPNQTFPAGSYSSGDNNSQWNSGGQGGGDRMLPVEAFKPRSPPRISPYSNNYQDNYYDDYYGGNQNTAASYSDSNYEYNNAYSSQTTSEQTFHSYGQTPSASSGSLSNSGMGGSGMGGGGMNNSGMGDSGMGGGGMNNSGMGGSGMGGGGMNNSGMGSSSMGGGGMNNSGMGSSSMGGGGMNNSGMGGSGMSGGGISNSGMGGSGMGGGGISNSGMGGSGMSGGGMGGSGMSGGGMSNNGMGNSVGGHDMSGGGGGGNSSVSLLQGAIADLGKLVSTEEDASMALQVSNALTQALLQFRMNNLPQESLGDNSTAAGGATPMNSET</sequence>
<feature type="region of interest" description="Disordered" evidence="1">
    <location>
        <begin position="769"/>
        <end position="790"/>
    </location>
</feature>
<feature type="compositionally biased region" description="Polar residues" evidence="1">
    <location>
        <begin position="554"/>
        <end position="566"/>
    </location>
</feature>
<dbReference type="GO" id="GO:0003727">
    <property type="term" value="F:single-stranded RNA binding"/>
    <property type="evidence" value="ECO:0007669"/>
    <property type="project" value="TreeGrafter"/>
</dbReference>
<feature type="compositionally biased region" description="Low complexity" evidence="1">
    <location>
        <begin position="423"/>
        <end position="435"/>
    </location>
</feature>
<evidence type="ECO:0000313" key="3">
    <source>
        <dbReference type="EMBL" id="KAJ7350182.1"/>
    </source>
</evidence>
<dbReference type="GO" id="GO:0071011">
    <property type="term" value="C:precatalytic spliceosome"/>
    <property type="evidence" value="ECO:0007669"/>
    <property type="project" value="TreeGrafter"/>
</dbReference>
<dbReference type="SMART" id="SM00451">
    <property type="entry name" value="ZnF_U1"/>
    <property type="match status" value="2"/>
</dbReference>
<dbReference type="Gene3D" id="3.30.160.60">
    <property type="entry name" value="Classic Zinc Finger"/>
    <property type="match status" value="1"/>
</dbReference>
<dbReference type="InterPro" id="IPR003604">
    <property type="entry name" value="Matrin/U1-like-C_Znf_C2H2"/>
</dbReference>
<dbReference type="Pfam" id="PF12874">
    <property type="entry name" value="zf-met"/>
    <property type="match status" value="1"/>
</dbReference>
<feature type="compositionally biased region" description="Polar residues" evidence="1">
    <location>
        <begin position="460"/>
        <end position="476"/>
    </location>
</feature>
<proteinExistence type="predicted"/>
<dbReference type="PANTHER" id="PTHR45762:SF3">
    <property type="entry name" value="ZINC-FINGER PROTEIN AT 72D, ISOFORM B"/>
    <property type="match status" value="1"/>
</dbReference>
<dbReference type="EMBL" id="MU827381">
    <property type="protein sequence ID" value="KAJ7350182.1"/>
    <property type="molecule type" value="Genomic_DNA"/>
</dbReference>
<feature type="compositionally biased region" description="Gly residues" evidence="1">
    <location>
        <begin position="358"/>
        <end position="407"/>
    </location>
</feature>
<keyword evidence="4" id="KW-1185">Reference proteome</keyword>
<dbReference type="Proteomes" id="UP001163046">
    <property type="component" value="Unassembled WGS sequence"/>
</dbReference>
<dbReference type="InterPro" id="IPR013087">
    <property type="entry name" value="Znf_C2H2_type"/>
</dbReference>
<feature type="domain" description="U1-type" evidence="2">
    <location>
        <begin position="247"/>
        <end position="280"/>
    </location>
</feature>
<feature type="compositionally biased region" description="Gly residues" evidence="1">
    <location>
        <begin position="178"/>
        <end position="191"/>
    </location>
</feature>
<feature type="compositionally biased region" description="Low complexity" evidence="1">
    <location>
        <begin position="477"/>
        <end position="487"/>
    </location>
</feature>
<dbReference type="PANTHER" id="PTHR45762">
    <property type="entry name" value="ZINC FINGER RNA-BINDING PROTEIN"/>
    <property type="match status" value="1"/>
</dbReference>
<gene>
    <name evidence="3" type="ORF">OS493_037921</name>
</gene>
<dbReference type="GO" id="GO:0003725">
    <property type="term" value="F:double-stranded RNA binding"/>
    <property type="evidence" value="ECO:0007669"/>
    <property type="project" value="TreeGrafter"/>
</dbReference>
<feature type="compositionally biased region" description="Gly residues" evidence="1">
    <location>
        <begin position="640"/>
        <end position="723"/>
    </location>
</feature>
<feature type="compositionally biased region" description="Low complexity" evidence="1">
    <location>
        <begin position="443"/>
        <end position="459"/>
    </location>
</feature>
<dbReference type="OrthoDB" id="5877502at2759"/>
<feature type="region of interest" description="Disordered" evidence="1">
    <location>
        <begin position="315"/>
        <end position="517"/>
    </location>
</feature>
<dbReference type="SUPFAM" id="SSF57667">
    <property type="entry name" value="beta-beta-alpha zinc fingers"/>
    <property type="match status" value="1"/>
</dbReference>
<dbReference type="AlphaFoldDB" id="A0A9X0CJG1"/>
<feature type="region of interest" description="Disordered" evidence="1">
    <location>
        <begin position="178"/>
        <end position="201"/>
    </location>
</feature>
<evidence type="ECO:0000259" key="2">
    <source>
        <dbReference type="SMART" id="SM00451"/>
    </source>
</evidence>
<protein>
    <recommendedName>
        <fullName evidence="2">U1-type domain-containing protein</fullName>
    </recommendedName>
</protein>
<feature type="region of interest" description="Disordered" evidence="1">
    <location>
        <begin position="554"/>
        <end position="723"/>
    </location>
</feature>
<comment type="caution">
    <text evidence="3">The sequence shown here is derived from an EMBL/GenBank/DDBJ whole genome shotgun (WGS) entry which is preliminary data.</text>
</comment>
<evidence type="ECO:0000256" key="1">
    <source>
        <dbReference type="SAM" id="MobiDB-lite"/>
    </source>
</evidence>
<dbReference type="InterPro" id="IPR036236">
    <property type="entry name" value="Znf_C2H2_sf"/>
</dbReference>